<evidence type="ECO:0000256" key="11">
    <source>
        <dbReference type="PIRSR" id="PIRSR037091-1"/>
    </source>
</evidence>
<keyword evidence="4 10" id="KW-0813">Transport</keyword>
<evidence type="ECO:0000256" key="12">
    <source>
        <dbReference type="SAM" id="MobiDB-lite"/>
    </source>
</evidence>
<protein>
    <recommendedName>
        <fullName evidence="10">AP-2 complex subunit alpha</fullName>
    </recommendedName>
</protein>
<keyword evidence="8 10" id="KW-0472">Membrane</keyword>
<dbReference type="InterPro" id="IPR017104">
    <property type="entry name" value="AP2_complex_asu"/>
</dbReference>
<evidence type="ECO:0000313" key="14">
    <source>
        <dbReference type="EMBL" id="CAH2325371.1"/>
    </source>
</evidence>
<dbReference type="Pfam" id="PF02883">
    <property type="entry name" value="Alpha_adaptinC2"/>
    <property type="match status" value="1"/>
</dbReference>
<dbReference type="InterPro" id="IPR011989">
    <property type="entry name" value="ARM-like"/>
</dbReference>
<dbReference type="PANTHER" id="PTHR22780">
    <property type="entry name" value="ADAPTIN, ALPHA/GAMMA/EPSILON"/>
    <property type="match status" value="1"/>
</dbReference>
<gene>
    <name evidence="14" type="ORF">PECUL_23A005334</name>
</gene>
<dbReference type="FunFam" id="1.25.10.10:FF:000020">
    <property type="entry name" value="AP-2 complex subunit alpha"/>
    <property type="match status" value="1"/>
</dbReference>
<dbReference type="SUPFAM" id="SSF49348">
    <property type="entry name" value="Clathrin adaptor appendage domain"/>
    <property type="match status" value="1"/>
</dbReference>
<evidence type="ECO:0000259" key="13">
    <source>
        <dbReference type="SMART" id="SM00809"/>
    </source>
</evidence>
<feature type="compositionally biased region" description="Low complexity" evidence="12">
    <location>
        <begin position="646"/>
        <end position="659"/>
    </location>
</feature>
<evidence type="ECO:0000313" key="15">
    <source>
        <dbReference type="Proteomes" id="UP001295444"/>
    </source>
</evidence>
<evidence type="ECO:0000256" key="4">
    <source>
        <dbReference type="ARBA" id="ARBA00022448"/>
    </source>
</evidence>
<dbReference type="FunFam" id="2.60.40.1230:FF:000003">
    <property type="entry name" value="AP-2 complex subunit alpha"/>
    <property type="match status" value="1"/>
</dbReference>
<dbReference type="PIRSF" id="PIRSF037091">
    <property type="entry name" value="AP2_complex_alpha"/>
    <property type="match status" value="1"/>
</dbReference>
<dbReference type="GO" id="GO:0072583">
    <property type="term" value="P:clathrin-dependent endocytosis"/>
    <property type="evidence" value="ECO:0007669"/>
    <property type="project" value="InterPro"/>
</dbReference>
<feature type="binding site" evidence="11">
    <location>
        <position position="53"/>
    </location>
    <ligand>
        <name>a 1,2-diacyl-sn-glycero-3-phospho-(1D-myo-inositol-3,4,5-trisphosphate)</name>
        <dbReference type="ChEBI" id="CHEBI:57836"/>
    </ligand>
</feature>
<sequence length="936" mass="104166">MPAVSKGDGMRGLAVFISDIRNCKSKEAEIKRINKELANIRSKFKGDKALDGYSKKKYVCKLLFIFLLGHDIDFGHMEAVNLLSSNKYTEKQIGYLFISVLVNSNSELIRLINNAIKNDLSSRNPTFMGLALHCIANVGSREMAEAFAGEIPRVLVAGDTMDSVKQSAALCLLRLYRTSPDLVLTSEWTSRVVHLLNDQHLGVVTAATSLITTLAQKNPEEFKTSVSLAVSRLSRIVTSASTDLQDYTYYFVPAPWLSVKLLRLLQCYPPPEDPAVRGRLTECLETILNKAQEPPKSKKVQHSNAKNAVLFEAISLIIYHDSEPNLLVRACNQLGQFLQHRETNLRYLALESMCTLASSEFSHEAVKTHIETVINALKTERDVSVRQRAVDLLYAMCDRSNAQQIVAEMLNYLETADYSIREEIVLKVAILAEKYAVDYTWYVDTILNLIRIAGDYVSEEVWYRVIQIVINRDDVQGYAAKTVFEALQAPACHENLVKVGGYILGEFGNLIAGDPRSSPLIQFNLLHSKFHLCSVPTRALLLSAYIKFINLFPEIKQTIQDVLRSDSQLRNADVELQQRAVEYLRLSSIASNDILATVLEEMPPFPERESSILAKLKKKKGPSTVTDLEEIKKEKSTSDVNGGTEPAPTSTASTPSPSADLLGLGAPSATSPVASSAAGLLVDVFADASLPVAAVSSGAEDNFSRFICKNNGVLFENQLLQIGLKCEFRQNLGRIFIFYGNKVSAQFQNFTPTLICSDDLSSNLNLQSKPVEPTVDGGAQVQQVVNIECVQEFLEVPVLNIQFRYGGTFQNFSVKLPITLNKFFQPTEMTAQDFFQRWKQLSSPNQEVQNIFKANHPMDNEITKAKLIGFGPALLENVDPNPSNYVAAGIIQTKSRQVGCLLRLEPNVQAQMYRLTIRTSKEEVSQRLCDLLSEQF</sequence>
<dbReference type="AlphaFoldDB" id="A0AAD1TEU7"/>
<dbReference type="Gene3D" id="3.30.310.10">
    <property type="entry name" value="TATA-Binding Protein"/>
    <property type="match status" value="1"/>
</dbReference>
<evidence type="ECO:0000256" key="9">
    <source>
        <dbReference type="ARBA" id="ARBA00023176"/>
    </source>
</evidence>
<dbReference type="InterPro" id="IPR016024">
    <property type="entry name" value="ARM-type_fold"/>
</dbReference>
<comment type="subcellular location">
    <subcellularLocation>
        <location evidence="1">Cell membrane</location>
    </subcellularLocation>
    <subcellularLocation>
        <location evidence="2">Membrane</location>
        <location evidence="2">Coated pit</location>
        <topology evidence="2">Peripheral membrane protein</topology>
        <orientation evidence="2">Cytoplasmic side</orientation>
    </subcellularLocation>
</comment>
<reference evidence="14" key="1">
    <citation type="submission" date="2022-03" db="EMBL/GenBank/DDBJ databases">
        <authorList>
            <person name="Alioto T."/>
            <person name="Alioto T."/>
            <person name="Gomez Garrido J."/>
        </authorList>
    </citation>
    <scope>NUCLEOTIDE SEQUENCE</scope>
</reference>
<feature type="binding site" evidence="11">
    <location>
        <begin position="11"/>
        <end position="12"/>
    </location>
    <ligand>
        <name>a 1,2-diacyl-sn-glycero-3-phospho-(1D-myo-inositol-3,4,5-trisphosphate)</name>
        <dbReference type="ChEBI" id="CHEBI:57836"/>
    </ligand>
</feature>
<dbReference type="Pfam" id="PF01602">
    <property type="entry name" value="Adaptin_N"/>
    <property type="match status" value="1"/>
</dbReference>
<keyword evidence="6 10" id="KW-0254">Endocytosis</keyword>
<dbReference type="InterPro" id="IPR008152">
    <property type="entry name" value="Clathrin_a/b/g-adaptin_app_Ig"/>
</dbReference>
<dbReference type="SUPFAM" id="SSF48371">
    <property type="entry name" value="ARM repeat"/>
    <property type="match status" value="1"/>
</dbReference>
<evidence type="ECO:0000256" key="10">
    <source>
        <dbReference type="PIRNR" id="PIRNR037091"/>
    </source>
</evidence>
<feature type="region of interest" description="Disordered" evidence="12">
    <location>
        <begin position="624"/>
        <end position="664"/>
    </location>
</feature>
<proteinExistence type="inferred from homology"/>
<dbReference type="SMART" id="SM00809">
    <property type="entry name" value="Alpha_adaptinC2"/>
    <property type="match status" value="1"/>
</dbReference>
<dbReference type="InterPro" id="IPR009028">
    <property type="entry name" value="Coatomer/calthrin_app_sub_C"/>
</dbReference>
<accession>A0AAD1TEU7</accession>
<dbReference type="Pfam" id="PF02296">
    <property type="entry name" value="Alpha_adaptin_C"/>
    <property type="match status" value="1"/>
</dbReference>
<feature type="domain" description="Clathrin adaptor alpha/beta/gamma-adaptin appendage Ig-like subdomain" evidence="13">
    <location>
        <begin position="704"/>
        <end position="817"/>
    </location>
</feature>
<evidence type="ECO:0000256" key="2">
    <source>
        <dbReference type="ARBA" id="ARBA00004277"/>
    </source>
</evidence>
<dbReference type="InterPro" id="IPR002553">
    <property type="entry name" value="Clathrin/coatomer_adapt-like_N"/>
</dbReference>
<comment type="function">
    <text evidence="10">Component of the adaptor protein complex 2 (AP-2). Adaptor protein complexes function in protein transport via transport vesicles in different membrane traffic pathways. Adaptor protein complexes are vesicle coat components and appear to be involved in cargo selection and vesicle formation. AP-2 is involved in clathrin-dependent endocytosis in which cargo proteins are incorporated into vesicles surrounded by clathrin (clathrin-coated vesicles, CCVs) which are destined for fusion with the early endosome. The clathrin lattice serves as a mechanical scaffold but is itself unable to bind directly to membrane components. Clathrin-associated adaptor protein (AP) complexes which can bind directly to both the clathrin lattice and to the lipid and protein components of membranes are considered to be the major clathrin adaptors contributing the CCV formation. AP-2 also serves as a cargo receptor to selectively sort the membrane proteins involved in receptor-mediated endocytosis. AP-2 seems to play a role in the recycling of synaptic vesicle membranes from the presynaptic surface. AP-2 recognizes Y-X-X-[FILMV] (Y-X-X-Phi) and [ED]-X-X-X-L-[LI] endocytosis signal motifs within the cytosolic tails of transmembrane cargo molecules. AP-2 may also play a role in maintaining normal post-endocytic trafficking through the ARF6-regulated, non-clathrin pathway. The AP-2 alpha subunit binds polyphosphoinositide-containing lipids, positioning AP-2 on the membrane. The AP-2 alpha subunit acts via its C-terminal appendage domain as a scaffolding platform for endocytic accessory proteins. The AP-2 alpha and AP-2 sigma subunits are thought to contribute to the recognition of the [ED]-X-X-X-L-[LI] motif.</text>
</comment>
<dbReference type="InterPro" id="IPR050840">
    <property type="entry name" value="Adaptor_Complx_Large_Subunit"/>
</dbReference>
<evidence type="ECO:0000256" key="3">
    <source>
        <dbReference type="ARBA" id="ARBA00006613"/>
    </source>
</evidence>
<dbReference type="FunFam" id="3.30.310.10:FF:000004">
    <property type="entry name" value="AP-2 complex subunit alpha"/>
    <property type="match status" value="1"/>
</dbReference>
<evidence type="ECO:0000256" key="5">
    <source>
        <dbReference type="ARBA" id="ARBA00022475"/>
    </source>
</evidence>
<keyword evidence="7 10" id="KW-0653">Protein transport</keyword>
<dbReference type="Gene3D" id="2.60.40.1230">
    <property type="match status" value="1"/>
</dbReference>
<dbReference type="EMBL" id="OW240923">
    <property type="protein sequence ID" value="CAH2325371.1"/>
    <property type="molecule type" value="Genomic_DNA"/>
</dbReference>
<dbReference type="GO" id="GO:0006886">
    <property type="term" value="P:intracellular protein transport"/>
    <property type="evidence" value="ECO:0007669"/>
    <property type="project" value="UniProtKB-UniRule"/>
</dbReference>
<feature type="binding site" evidence="11">
    <location>
        <position position="43"/>
    </location>
    <ligand>
        <name>a 1,2-diacyl-sn-glycero-3-phospho-(1D-myo-inositol-3,4,5-trisphosphate)</name>
        <dbReference type="ChEBI" id="CHEBI:57836"/>
    </ligand>
</feature>
<comment type="subunit">
    <text evidence="10">Adaptor protein complex 2 (AP-2) is a heterotetramer composed of two large adaptins (alpha-type subunit AP2A1 or AP2A2 and beta-type subunit AP2B1), a medium adaptin (mu-type subunit AP2M1) and a small adaptin (sigma-type subunit AP2S1).</text>
</comment>
<evidence type="ECO:0000256" key="1">
    <source>
        <dbReference type="ARBA" id="ARBA00004236"/>
    </source>
</evidence>
<feature type="binding site" evidence="11">
    <location>
        <begin position="57"/>
        <end position="61"/>
    </location>
    <ligand>
        <name>a 1,2-diacyl-sn-glycero-3-phospho-(1D-myo-inositol-3,4,5-trisphosphate)</name>
        <dbReference type="ChEBI" id="CHEBI:57836"/>
    </ligand>
</feature>
<dbReference type="GO" id="GO:0030122">
    <property type="term" value="C:AP-2 adaptor complex"/>
    <property type="evidence" value="ECO:0007669"/>
    <property type="project" value="InterPro"/>
</dbReference>
<organism evidence="14 15">
    <name type="scientific">Pelobates cultripes</name>
    <name type="common">Western spadefoot toad</name>
    <dbReference type="NCBI Taxonomy" id="61616"/>
    <lineage>
        <taxon>Eukaryota</taxon>
        <taxon>Metazoa</taxon>
        <taxon>Chordata</taxon>
        <taxon>Craniata</taxon>
        <taxon>Vertebrata</taxon>
        <taxon>Euteleostomi</taxon>
        <taxon>Amphibia</taxon>
        <taxon>Batrachia</taxon>
        <taxon>Anura</taxon>
        <taxon>Pelobatoidea</taxon>
        <taxon>Pelobatidae</taxon>
        <taxon>Pelobates</taxon>
    </lineage>
</organism>
<evidence type="ECO:0000256" key="6">
    <source>
        <dbReference type="ARBA" id="ARBA00022583"/>
    </source>
</evidence>
<keyword evidence="15" id="KW-1185">Reference proteome</keyword>
<keyword evidence="5" id="KW-1003">Cell membrane</keyword>
<name>A0AAD1TEU7_PELCU</name>
<dbReference type="InterPro" id="IPR003164">
    <property type="entry name" value="Clathrin_a-adaptin_app_sub_C"/>
</dbReference>
<evidence type="ECO:0000256" key="8">
    <source>
        <dbReference type="ARBA" id="ARBA00023136"/>
    </source>
</evidence>
<dbReference type="GO" id="GO:0035615">
    <property type="term" value="F:clathrin adaptor activity"/>
    <property type="evidence" value="ECO:0007669"/>
    <property type="project" value="InterPro"/>
</dbReference>
<dbReference type="InterPro" id="IPR012295">
    <property type="entry name" value="TBP_dom_sf"/>
</dbReference>
<dbReference type="SUPFAM" id="SSF55711">
    <property type="entry name" value="Subdomain of clathrin and coatomer appendage domain"/>
    <property type="match status" value="1"/>
</dbReference>
<keyword evidence="9 10" id="KW-0168">Coated pit</keyword>
<dbReference type="InterPro" id="IPR013041">
    <property type="entry name" value="Clathrin_app_Ig-like_sf"/>
</dbReference>
<evidence type="ECO:0000256" key="7">
    <source>
        <dbReference type="ARBA" id="ARBA00022927"/>
    </source>
</evidence>
<dbReference type="Gene3D" id="1.25.10.10">
    <property type="entry name" value="Leucine-rich Repeat Variant"/>
    <property type="match status" value="1"/>
</dbReference>
<dbReference type="Proteomes" id="UP001295444">
    <property type="component" value="Chromosome 12"/>
</dbReference>
<comment type="similarity">
    <text evidence="3 10">Belongs to the adaptor complexes large subunit family.</text>
</comment>